<gene>
    <name evidence="4" type="ORF">DSL72_004285</name>
</gene>
<evidence type="ECO:0000256" key="2">
    <source>
        <dbReference type="ARBA" id="ARBA00022801"/>
    </source>
</evidence>
<dbReference type="Pfam" id="PF03959">
    <property type="entry name" value="FSH1"/>
    <property type="match status" value="1"/>
</dbReference>
<proteinExistence type="inferred from homology"/>
<feature type="domain" description="Serine hydrolase" evidence="3">
    <location>
        <begin position="13"/>
        <end position="226"/>
    </location>
</feature>
<dbReference type="Proteomes" id="UP000672032">
    <property type="component" value="Chromosome 1"/>
</dbReference>
<protein>
    <recommendedName>
        <fullName evidence="3">Serine hydrolase domain-containing protein</fullName>
    </recommendedName>
</protein>
<dbReference type="InterPro" id="IPR050593">
    <property type="entry name" value="LovG"/>
</dbReference>
<dbReference type="InterPro" id="IPR005645">
    <property type="entry name" value="FSH-like_dom"/>
</dbReference>
<dbReference type="PANTHER" id="PTHR48070">
    <property type="entry name" value="ESTERASE OVCA2"/>
    <property type="match status" value="1"/>
</dbReference>
<keyword evidence="2" id="KW-0378">Hydrolase</keyword>
<sequence>MASTHHDPTLQLPRLLCLHGGGTNARIFTMQCRALSLHLRPYFRLVFAEAPFETVPGLDVTSVYGDFGPFKRWLGWLPEHPVIDARDEVIAIEESIEKAMREDDAKGATGGWVGLLGFSQGAKIAGSLLLRRQIREEGGRDLEGQDWRFAVLMAGRAPLISLEREPDRWGPVDENDVLTLPTIHVHGMKDPGLDYHKELLKVWCDRESAQLIEWDGNHRVPIKSGDVGAVVAPMLALAKKLGVLTVDLPA</sequence>
<dbReference type="GO" id="GO:0005737">
    <property type="term" value="C:cytoplasm"/>
    <property type="evidence" value="ECO:0007669"/>
    <property type="project" value="TreeGrafter"/>
</dbReference>
<dbReference type="EMBL" id="CP063405">
    <property type="protein sequence ID" value="QSZ29768.1"/>
    <property type="molecule type" value="Genomic_DNA"/>
</dbReference>
<dbReference type="AlphaFoldDB" id="A0A8A3P771"/>
<dbReference type="InterPro" id="IPR029058">
    <property type="entry name" value="AB_hydrolase_fold"/>
</dbReference>
<dbReference type="GO" id="GO:0005634">
    <property type="term" value="C:nucleus"/>
    <property type="evidence" value="ECO:0007669"/>
    <property type="project" value="TreeGrafter"/>
</dbReference>
<evidence type="ECO:0000259" key="3">
    <source>
        <dbReference type="Pfam" id="PF03959"/>
    </source>
</evidence>
<evidence type="ECO:0000313" key="4">
    <source>
        <dbReference type="EMBL" id="QSZ29768.1"/>
    </source>
</evidence>
<reference evidence="4" key="1">
    <citation type="submission" date="2020-10" db="EMBL/GenBank/DDBJ databases">
        <title>Genome Sequence of Monilinia vaccinii-corymbosi Sheds Light on Mummy Berry Disease Infection of Blueberry and Mating Type.</title>
        <authorList>
            <person name="Yow A.G."/>
            <person name="Zhang Y."/>
            <person name="Bansal K."/>
            <person name="Eacker S.M."/>
            <person name="Sullivan S."/>
            <person name="Liachko I."/>
            <person name="Cubeta M.A."/>
            <person name="Rollins J.A."/>
            <person name="Ashrafi H."/>
        </authorList>
    </citation>
    <scope>NUCLEOTIDE SEQUENCE</scope>
    <source>
        <strain evidence="4">RL-1</strain>
    </source>
</reference>
<keyword evidence="5" id="KW-1185">Reference proteome</keyword>
<organism evidence="4 5">
    <name type="scientific">Monilinia vaccinii-corymbosi</name>
    <dbReference type="NCBI Taxonomy" id="61207"/>
    <lineage>
        <taxon>Eukaryota</taxon>
        <taxon>Fungi</taxon>
        <taxon>Dikarya</taxon>
        <taxon>Ascomycota</taxon>
        <taxon>Pezizomycotina</taxon>
        <taxon>Leotiomycetes</taxon>
        <taxon>Helotiales</taxon>
        <taxon>Sclerotiniaceae</taxon>
        <taxon>Monilinia</taxon>
    </lineage>
</organism>
<dbReference type="SUPFAM" id="SSF53474">
    <property type="entry name" value="alpha/beta-Hydrolases"/>
    <property type="match status" value="1"/>
</dbReference>
<name>A0A8A3P771_9HELO</name>
<dbReference type="GO" id="GO:0044550">
    <property type="term" value="P:secondary metabolite biosynthetic process"/>
    <property type="evidence" value="ECO:0007669"/>
    <property type="project" value="TreeGrafter"/>
</dbReference>
<evidence type="ECO:0000313" key="5">
    <source>
        <dbReference type="Proteomes" id="UP000672032"/>
    </source>
</evidence>
<dbReference type="GO" id="GO:0016787">
    <property type="term" value="F:hydrolase activity"/>
    <property type="evidence" value="ECO:0007669"/>
    <property type="project" value="UniProtKB-KW"/>
</dbReference>
<evidence type="ECO:0000256" key="1">
    <source>
        <dbReference type="ARBA" id="ARBA00005863"/>
    </source>
</evidence>
<dbReference type="Gene3D" id="3.40.50.1820">
    <property type="entry name" value="alpha/beta hydrolase"/>
    <property type="match status" value="1"/>
</dbReference>
<dbReference type="PANTHER" id="PTHR48070:SF3">
    <property type="entry name" value="ESTERASE DBAE-RELATED"/>
    <property type="match status" value="1"/>
</dbReference>
<comment type="similarity">
    <text evidence="1">Belongs to the LovG family.</text>
</comment>
<dbReference type="OrthoDB" id="414698at2759"/>
<accession>A0A8A3P771</accession>